<reference evidence="1 2" key="1">
    <citation type="journal article" date="2016" name="Nat. Commun.">
        <title>Thousands of microbial genomes shed light on interconnected biogeochemical processes in an aquifer system.</title>
        <authorList>
            <person name="Anantharaman K."/>
            <person name="Brown C.T."/>
            <person name="Hug L.A."/>
            <person name="Sharon I."/>
            <person name="Castelle C.J."/>
            <person name="Probst A.J."/>
            <person name="Thomas B.C."/>
            <person name="Singh A."/>
            <person name="Wilkins M.J."/>
            <person name="Karaoz U."/>
            <person name="Brodie E.L."/>
            <person name="Williams K.H."/>
            <person name="Hubbard S.S."/>
            <person name="Banfield J.F."/>
        </authorList>
    </citation>
    <scope>NUCLEOTIDE SEQUENCE [LARGE SCALE GENOMIC DNA]</scope>
</reference>
<dbReference type="Pfam" id="PF13483">
    <property type="entry name" value="Lactamase_B_3"/>
    <property type="match status" value="1"/>
</dbReference>
<dbReference type="Gene3D" id="3.60.15.10">
    <property type="entry name" value="Ribonuclease Z/Hydroxyacylglutathione hydrolase-like"/>
    <property type="match status" value="1"/>
</dbReference>
<dbReference type="Proteomes" id="UP000177122">
    <property type="component" value="Unassembled WGS sequence"/>
</dbReference>
<dbReference type="EMBL" id="MHLI01000015">
    <property type="protein sequence ID" value="OGZ05256.1"/>
    <property type="molecule type" value="Genomic_DNA"/>
</dbReference>
<protein>
    <recommendedName>
        <fullName evidence="3">Lactamase</fullName>
    </recommendedName>
</protein>
<evidence type="ECO:0000313" key="2">
    <source>
        <dbReference type="Proteomes" id="UP000177122"/>
    </source>
</evidence>
<sequence length="213" mass="22592">MIITYHGGQFIKIAQGDTVIAANPFGKQSRMKPIRFAARIGLVSMNHPELNGVENLSHGDKVPFVVSGPGEYEIGGVAVSGFLSPKSVGEAGLLNTIYTVELEGIRICILGALAGTELSPETIEGIGEVDILVVPISGGDVLTPSDAGKIAVMLDAKLIIPVDFEDKNDKQLKAFLKEAGAEDVVQIEKLILKKKDLEGKEGDVIVLEPLLHA</sequence>
<name>A0A1G2CV82_9BACT</name>
<dbReference type="PANTHER" id="PTHR39189:SF1">
    <property type="entry name" value="UPF0173 METAL-DEPENDENT HYDROLASE YTKL"/>
    <property type="match status" value="1"/>
</dbReference>
<organism evidence="1 2">
    <name type="scientific">Candidatus Lloydbacteria bacterium RIFCSPHIGHO2_01_FULL_49_22</name>
    <dbReference type="NCBI Taxonomy" id="1798658"/>
    <lineage>
        <taxon>Bacteria</taxon>
        <taxon>Candidatus Lloydiibacteriota</taxon>
    </lineage>
</organism>
<gene>
    <name evidence="1" type="ORF">A2845_02995</name>
</gene>
<proteinExistence type="predicted"/>
<comment type="caution">
    <text evidence="1">The sequence shown here is derived from an EMBL/GenBank/DDBJ whole genome shotgun (WGS) entry which is preliminary data.</text>
</comment>
<evidence type="ECO:0000313" key="1">
    <source>
        <dbReference type="EMBL" id="OGZ05256.1"/>
    </source>
</evidence>
<dbReference type="PANTHER" id="PTHR39189">
    <property type="entry name" value="UPF0173 METAL-DEPENDENT HYDROLASE YTKL"/>
    <property type="match status" value="1"/>
</dbReference>
<dbReference type="AlphaFoldDB" id="A0A1G2CV82"/>
<evidence type="ECO:0008006" key="3">
    <source>
        <dbReference type="Google" id="ProtNLM"/>
    </source>
</evidence>
<dbReference type="SUPFAM" id="SSF56281">
    <property type="entry name" value="Metallo-hydrolase/oxidoreductase"/>
    <property type="match status" value="1"/>
</dbReference>
<dbReference type="InterPro" id="IPR036866">
    <property type="entry name" value="RibonucZ/Hydroxyglut_hydro"/>
</dbReference>
<accession>A0A1G2CV82</accession>